<dbReference type="Proteomes" id="UP000824093">
    <property type="component" value="Unassembled WGS sequence"/>
</dbReference>
<evidence type="ECO:0000313" key="2">
    <source>
        <dbReference type="EMBL" id="HIU51813.1"/>
    </source>
</evidence>
<protein>
    <submittedName>
        <fullName evidence="2">DUF600 family protein</fullName>
    </submittedName>
</protein>
<reference evidence="2" key="2">
    <citation type="journal article" date="2021" name="PeerJ">
        <title>Extensive microbial diversity within the chicken gut microbiome revealed by metagenomics and culture.</title>
        <authorList>
            <person name="Gilroy R."/>
            <person name="Ravi A."/>
            <person name="Getino M."/>
            <person name="Pursley I."/>
            <person name="Horton D.L."/>
            <person name="Alikhan N.F."/>
            <person name="Baker D."/>
            <person name="Gharbi K."/>
            <person name="Hall N."/>
            <person name="Watson M."/>
            <person name="Adriaenssens E.M."/>
            <person name="Foster-Nyarko E."/>
            <person name="Jarju S."/>
            <person name="Secka A."/>
            <person name="Antonio M."/>
            <person name="Oren A."/>
            <person name="Chaudhuri R.R."/>
            <person name="La Ragione R."/>
            <person name="Hildebrand F."/>
            <person name="Pallen M.J."/>
        </authorList>
    </citation>
    <scope>NUCLEOTIDE SEQUENCE</scope>
    <source>
        <strain evidence="2">CHK195-15760</strain>
    </source>
</reference>
<keyword evidence="1" id="KW-0175">Coiled coil</keyword>
<reference evidence="2" key="1">
    <citation type="submission" date="2020-10" db="EMBL/GenBank/DDBJ databases">
        <authorList>
            <person name="Gilroy R."/>
        </authorList>
    </citation>
    <scope>NUCLEOTIDE SEQUENCE</scope>
    <source>
        <strain evidence="2">CHK195-15760</strain>
    </source>
</reference>
<evidence type="ECO:0000313" key="3">
    <source>
        <dbReference type="Proteomes" id="UP000824093"/>
    </source>
</evidence>
<evidence type="ECO:0000256" key="1">
    <source>
        <dbReference type="SAM" id="Coils"/>
    </source>
</evidence>
<dbReference type="SUPFAM" id="SSF160424">
    <property type="entry name" value="BH3703-like"/>
    <property type="match status" value="1"/>
</dbReference>
<gene>
    <name evidence="2" type="ORF">IAB70_04220</name>
</gene>
<dbReference type="EMBL" id="DVNH01000027">
    <property type="protein sequence ID" value="HIU51813.1"/>
    <property type="molecule type" value="Genomic_DNA"/>
</dbReference>
<dbReference type="AlphaFoldDB" id="A0A9D1M1E3"/>
<proteinExistence type="predicted"/>
<organism evidence="2 3">
    <name type="scientific">Candidatus Merdicola faecigallinarum</name>
    <dbReference type="NCBI Taxonomy" id="2840862"/>
    <lineage>
        <taxon>Bacteria</taxon>
        <taxon>Bacillati</taxon>
        <taxon>Bacillota</taxon>
        <taxon>Clostridia</taxon>
        <taxon>Candidatus Merdicola</taxon>
    </lineage>
</organism>
<feature type="coiled-coil region" evidence="1">
    <location>
        <begin position="192"/>
        <end position="226"/>
    </location>
</feature>
<name>A0A9D1M1E3_9FIRM</name>
<dbReference type="Gene3D" id="3.30.500.20">
    <property type="entry name" value="BH3703-like domains"/>
    <property type="match status" value="1"/>
</dbReference>
<sequence>MTTTLKMKRLYNEIQQKLFYMIPEKWDRIYLYASVIEGMNNLETGEMFFYYFPKGILKKDPINVYEVPIKFNIEDSKYFKLADELYGVIKKLREEYYEINKKAWSNITISIENFKFIVEYDFTDLVNSAYSSYDRHLVFRYKYLKTGINTYNKKERSIILEYMENEDAKQDEMKDTYIEGIYKTSTHNVIDYEKEENENMYQKEETNKIEKELKEEKIEMKEKSKNQILNFDRKDTQN</sequence>
<comment type="caution">
    <text evidence="2">The sequence shown here is derived from an EMBL/GenBank/DDBJ whole genome shotgun (WGS) entry which is preliminary data.</text>
</comment>
<dbReference type="InterPro" id="IPR006728">
    <property type="entry name" value="YezG-like"/>
</dbReference>
<accession>A0A9D1M1E3</accession>
<dbReference type="InterPro" id="IPR036170">
    <property type="entry name" value="YezG-like_sf"/>
</dbReference>
<dbReference type="Pfam" id="PF04634">
    <property type="entry name" value="YezG-like"/>
    <property type="match status" value="1"/>
</dbReference>